<evidence type="ECO:0000313" key="1">
    <source>
        <dbReference type="EMBL" id="CDF86455.1"/>
    </source>
</evidence>
<dbReference type="OrthoDB" id="9801102at2"/>
<name>A0A024HN26_PSEKB</name>
<dbReference type="Pfam" id="PF05015">
    <property type="entry name" value="HigB-like_toxin"/>
    <property type="match status" value="1"/>
</dbReference>
<evidence type="ECO:0008006" key="3">
    <source>
        <dbReference type="Google" id="ProtNLM"/>
    </source>
</evidence>
<reference evidence="1 2" key="2">
    <citation type="submission" date="2014-05" db="EMBL/GenBank/DDBJ databases">
        <title>Genome sequence of the 3-chlorobenzoate degrading bacterium Pseudomonas knackmussii B13 shows multiple evidence for horizontal gene transfer.</title>
        <authorList>
            <person name="Miyazaki R."/>
            <person name="Bertelli C."/>
            <person name="Falquet L."/>
            <person name="Robinson-Rechavi M."/>
            <person name="Gharib W."/>
            <person name="Roy S."/>
            <person name="Van der Meer J.R."/>
        </authorList>
    </citation>
    <scope>NUCLEOTIDE SEQUENCE [LARGE SCALE GENOMIC DNA]</scope>
    <source>
        <strain evidence="1 2">B13</strain>
    </source>
</reference>
<dbReference type="InterPro" id="IPR035093">
    <property type="entry name" value="RelE/ParE_toxin_dom_sf"/>
</dbReference>
<dbReference type="EMBL" id="HG322950">
    <property type="protein sequence ID" value="CDF86455.1"/>
    <property type="molecule type" value="Genomic_DNA"/>
</dbReference>
<dbReference type="HOGENOM" id="CLU_155111_0_0_6"/>
<proteinExistence type="predicted"/>
<gene>
    <name evidence="1" type="ORF">PKB_5142</name>
</gene>
<evidence type="ECO:0000313" key="2">
    <source>
        <dbReference type="Proteomes" id="UP000025241"/>
    </source>
</evidence>
<dbReference type="RefSeq" id="WP_043255584.1">
    <property type="nucleotide sequence ID" value="NZ_HG322950.1"/>
</dbReference>
<keyword evidence="2" id="KW-1185">Reference proteome</keyword>
<dbReference type="KEGG" id="pkc:PKB_5142"/>
<protein>
    <recommendedName>
        <fullName evidence="3">Killer protein</fullName>
    </recommendedName>
</protein>
<dbReference type="PATRIC" id="fig|1301098.3.peg.5115"/>
<dbReference type="STRING" id="1301098.PKB_5142"/>
<dbReference type="InterPro" id="IPR007711">
    <property type="entry name" value="HigB-1"/>
</dbReference>
<sequence length="92" mass="10635">MIKSIRHKGLRALYQHGDHRGVRADHVPRLQRILAALDTARNPKEMDLPGYRLHALKGSLQGFWAVSVSGNWRVIFRFEGIDAELLDYLDYH</sequence>
<reference evidence="1 2" key="1">
    <citation type="submission" date="2013-03" db="EMBL/GenBank/DDBJ databases">
        <authorList>
            <person name="Linke B."/>
        </authorList>
    </citation>
    <scope>NUCLEOTIDE SEQUENCE [LARGE SCALE GENOMIC DNA]</scope>
    <source>
        <strain evidence="1 2">B13</strain>
    </source>
</reference>
<dbReference type="PANTHER" id="PTHR40266">
    <property type="entry name" value="TOXIN HIGB-1"/>
    <property type="match status" value="1"/>
</dbReference>
<dbReference type="SUPFAM" id="SSF143011">
    <property type="entry name" value="RelE-like"/>
    <property type="match status" value="1"/>
</dbReference>
<dbReference type="Gene3D" id="3.30.2310.20">
    <property type="entry name" value="RelE-like"/>
    <property type="match status" value="1"/>
</dbReference>
<dbReference type="PANTHER" id="PTHR40266:SF2">
    <property type="entry name" value="TOXIN HIGB-1"/>
    <property type="match status" value="1"/>
</dbReference>
<accession>A0A024HN26</accession>
<dbReference type="Proteomes" id="UP000025241">
    <property type="component" value="Chromosome I"/>
</dbReference>
<organism evidence="1 2">
    <name type="scientific">Pseudomonas knackmussii (strain DSM 6978 / CCUG 54928 / LMG 23759 / B13)</name>
    <dbReference type="NCBI Taxonomy" id="1301098"/>
    <lineage>
        <taxon>Bacteria</taxon>
        <taxon>Pseudomonadati</taxon>
        <taxon>Pseudomonadota</taxon>
        <taxon>Gammaproteobacteria</taxon>
        <taxon>Pseudomonadales</taxon>
        <taxon>Pseudomonadaceae</taxon>
        <taxon>Pseudomonas</taxon>
    </lineage>
</organism>
<dbReference type="eggNOG" id="COG3549">
    <property type="taxonomic scope" value="Bacteria"/>
</dbReference>
<dbReference type="AlphaFoldDB" id="A0A024HN26"/>